<feature type="domain" description="VTT" evidence="2">
    <location>
        <begin position="32"/>
        <end position="143"/>
    </location>
</feature>
<feature type="transmembrane region" description="Helical" evidence="1">
    <location>
        <begin position="161"/>
        <end position="183"/>
    </location>
</feature>
<dbReference type="PATRIC" id="fig|1357400.3.peg.1398"/>
<dbReference type="InterPro" id="IPR051311">
    <property type="entry name" value="DedA_domain"/>
</dbReference>
<accession>V8C822</accession>
<comment type="caution">
    <text evidence="3">The sequence shown here is derived from an EMBL/GenBank/DDBJ whole genome shotgun (WGS) entry which is preliminary data.</text>
</comment>
<dbReference type="OrthoDB" id="5372697at2"/>
<gene>
    <name evidence="3" type="ORF">HMPREF2086_01021</name>
</gene>
<evidence type="ECO:0000259" key="2">
    <source>
        <dbReference type="Pfam" id="PF09335"/>
    </source>
</evidence>
<dbReference type="RefSeq" id="WP_023927747.1">
    <property type="nucleotide sequence ID" value="NZ_KI669454.1"/>
</dbReference>
<keyword evidence="1" id="KW-0812">Transmembrane</keyword>
<dbReference type="InterPro" id="IPR032816">
    <property type="entry name" value="VTT_dom"/>
</dbReference>
<dbReference type="Proteomes" id="UP000018731">
    <property type="component" value="Unassembled WGS sequence"/>
</dbReference>
<dbReference type="EMBL" id="AZJI01000005">
    <property type="protein sequence ID" value="ETD23222.1"/>
    <property type="molecule type" value="Genomic_DNA"/>
</dbReference>
<organism evidence="3 4">
    <name type="scientific">Helicobacter macacae MIT 99-5501</name>
    <dbReference type="NCBI Taxonomy" id="1357400"/>
    <lineage>
        <taxon>Bacteria</taxon>
        <taxon>Pseudomonadati</taxon>
        <taxon>Campylobacterota</taxon>
        <taxon>Epsilonproteobacteria</taxon>
        <taxon>Campylobacterales</taxon>
        <taxon>Helicobacteraceae</taxon>
        <taxon>Helicobacter</taxon>
    </lineage>
</organism>
<feature type="transmembrane region" description="Helical" evidence="1">
    <location>
        <begin position="15"/>
        <end position="38"/>
    </location>
</feature>
<reference evidence="3 4" key="1">
    <citation type="journal article" date="2014" name="Genome Announc.">
        <title>Draft genome sequences of six enterohepatic helicobacter species isolated from humans and one from rhesus macaques.</title>
        <authorList>
            <person name="Shen Z."/>
            <person name="Sheh A."/>
            <person name="Young S.K."/>
            <person name="Abouelliel A."/>
            <person name="Ward D.V."/>
            <person name="Earl A.M."/>
            <person name="Fox J.G."/>
        </authorList>
    </citation>
    <scope>NUCLEOTIDE SEQUENCE [LARGE SCALE GENOMIC DNA]</scope>
    <source>
        <strain evidence="3 4">MIT 99-5501</strain>
    </source>
</reference>
<dbReference type="STRING" id="1357400.HMPREF2086_01021"/>
<dbReference type="HOGENOM" id="CLU_044208_7_1_7"/>
<evidence type="ECO:0000313" key="4">
    <source>
        <dbReference type="Proteomes" id="UP000018731"/>
    </source>
</evidence>
<evidence type="ECO:0000256" key="1">
    <source>
        <dbReference type="SAM" id="Phobius"/>
    </source>
</evidence>
<keyword evidence="4" id="KW-1185">Reference proteome</keyword>
<keyword evidence="1" id="KW-0472">Membrane</keyword>
<evidence type="ECO:0000313" key="3">
    <source>
        <dbReference type="EMBL" id="ETD23222.1"/>
    </source>
</evidence>
<dbReference type="Pfam" id="PF09335">
    <property type="entry name" value="VTT_dom"/>
    <property type="match status" value="1"/>
</dbReference>
<dbReference type="GO" id="GO:0005886">
    <property type="term" value="C:plasma membrane"/>
    <property type="evidence" value="ECO:0007669"/>
    <property type="project" value="TreeGrafter"/>
</dbReference>
<name>V8C822_9HELI</name>
<proteinExistence type="predicted"/>
<dbReference type="AlphaFoldDB" id="V8C822"/>
<feature type="transmembrane region" description="Helical" evidence="1">
    <location>
        <begin position="44"/>
        <end position="68"/>
    </location>
</feature>
<dbReference type="PANTHER" id="PTHR42709:SF2">
    <property type="entry name" value="INNER MEMBRANE PROTEIN YOHD"/>
    <property type="match status" value="1"/>
</dbReference>
<dbReference type="eggNOG" id="COG0586">
    <property type="taxonomic scope" value="Bacteria"/>
</dbReference>
<feature type="transmembrane region" description="Helical" evidence="1">
    <location>
        <begin position="128"/>
        <end position="149"/>
    </location>
</feature>
<protein>
    <recommendedName>
        <fullName evidence="2">VTT domain-containing protein</fullName>
    </recommendedName>
</protein>
<dbReference type="PANTHER" id="PTHR42709">
    <property type="entry name" value="ALKALINE PHOSPHATASE LIKE PROTEIN"/>
    <property type="match status" value="1"/>
</dbReference>
<sequence>MESTINSFRDSFDSWGYIVLFLYCMGSGYVGILAAGVLSSLEQMSLSLSILIATLGNIFGSSMLVYAVRYEKKEFAKYLSKHRRKIALMHLWLRKYGSILIFVNKYLYGIKFLVPVAIGVSRYNFKKFLLLNTLSCVIWASLLGSVAFYSSKFIITLFDKYGQYSYIAVIAVLGVVAVGIIALNRFSKPKVLENE</sequence>
<keyword evidence="1" id="KW-1133">Transmembrane helix</keyword>